<proteinExistence type="predicted"/>
<dbReference type="Proteomes" id="UP001157006">
    <property type="component" value="Chromosome 5"/>
</dbReference>
<reference evidence="2 3" key="1">
    <citation type="submission" date="2023-01" db="EMBL/GenBank/DDBJ databases">
        <authorList>
            <person name="Kreplak J."/>
        </authorList>
    </citation>
    <scope>NUCLEOTIDE SEQUENCE [LARGE SCALE GENOMIC DNA]</scope>
</reference>
<accession>A0AAV1AZ66</accession>
<organism evidence="2 3">
    <name type="scientific">Vicia faba</name>
    <name type="common">Broad bean</name>
    <name type="synonym">Faba vulgaris</name>
    <dbReference type="NCBI Taxonomy" id="3906"/>
    <lineage>
        <taxon>Eukaryota</taxon>
        <taxon>Viridiplantae</taxon>
        <taxon>Streptophyta</taxon>
        <taxon>Embryophyta</taxon>
        <taxon>Tracheophyta</taxon>
        <taxon>Spermatophyta</taxon>
        <taxon>Magnoliopsida</taxon>
        <taxon>eudicotyledons</taxon>
        <taxon>Gunneridae</taxon>
        <taxon>Pentapetalae</taxon>
        <taxon>rosids</taxon>
        <taxon>fabids</taxon>
        <taxon>Fabales</taxon>
        <taxon>Fabaceae</taxon>
        <taxon>Papilionoideae</taxon>
        <taxon>50 kb inversion clade</taxon>
        <taxon>NPAAA clade</taxon>
        <taxon>Hologalegina</taxon>
        <taxon>IRL clade</taxon>
        <taxon>Fabeae</taxon>
        <taxon>Vicia</taxon>
    </lineage>
</organism>
<name>A0AAV1AZ66_VICFA</name>
<evidence type="ECO:0000256" key="1">
    <source>
        <dbReference type="SAM" id="Coils"/>
    </source>
</evidence>
<evidence type="ECO:0000313" key="2">
    <source>
        <dbReference type="EMBL" id="CAI8614608.1"/>
    </source>
</evidence>
<protein>
    <submittedName>
        <fullName evidence="2">Uncharacterized protein</fullName>
    </submittedName>
</protein>
<keyword evidence="1" id="KW-0175">Coiled coil</keyword>
<gene>
    <name evidence="2" type="ORF">VFH_V137920</name>
</gene>
<feature type="coiled-coil region" evidence="1">
    <location>
        <begin position="59"/>
        <end position="86"/>
    </location>
</feature>
<evidence type="ECO:0000313" key="3">
    <source>
        <dbReference type="Proteomes" id="UP001157006"/>
    </source>
</evidence>
<dbReference type="EMBL" id="OX451740">
    <property type="protein sequence ID" value="CAI8614608.1"/>
    <property type="molecule type" value="Genomic_DNA"/>
</dbReference>
<dbReference type="AlphaFoldDB" id="A0AAV1AZ66"/>
<keyword evidence="3" id="KW-1185">Reference proteome</keyword>
<sequence>MVTHKNKNGQWVDRRAENTHETYWNVLIIILEVESQYIEMARVEAYRAREEAALANARANETNVNAREAMAEIAKLKRKFEEFQKQLFVWQSGQEGTFIIPSSVHPSASDHYDDDFDGQSLDLEGMSDGC</sequence>